<evidence type="ECO:0000313" key="6">
    <source>
        <dbReference type="Proteomes" id="UP000482295"/>
    </source>
</evidence>
<dbReference type="Proteomes" id="UP000482295">
    <property type="component" value="Unassembled WGS sequence"/>
</dbReference>
<keyword evidence="1 2" id="KW-0456">Lyase</keyword>
<comment type="similarity">
    <text evidence="2">Belongs to the polysaccharide lyase 1 family.</text>
</comment>
<accession>A0A7C9LSF6</accession>
<proteinExistence type="inferred from homology"/>
<feature type="chain" id="PRO_5028909226" evidence="3">
    <location>
        <begin position="26"/>
        <end position="544"/>
    </location>
</feature>
<comment type="subcellular location">
    <subcellularLocation>
        <location evidence="2">Secreted</location>
    </subcellularLocation>
</comment>
<dbReference type="InterPro" id="IPR002022">
    <property type="entry name" value="Pec_lyase"/>
</dbReference>
<dbReference type="AlphaFoldDB" id="A0A7C9LSF6"/>
<dbReference type="EMBL" id="VVIQ01000007">
    <property type="protein sequence ID" value="MUL28181.1"/>
    <property type="molecule type" value="Genomic_DNA"/>
</dbReference>
<keyword evidence="3" id="KW-0732">Signal</keyword>
<dbReference type="InterPro" id="IPR045032">
    <property type="entry name" value="PEL"/>
</dbReference>
<dbReference type="GO" id="GO:0030570">
    <property type="term" value="F:pectate lyase activity"/>
    <property type="evidence" value="ECO:0007669"/>
    <property type="project" value="InterPro"/>
</dbReference>
<evidence type="ECO:0000259" key="4">
    <source>
        <dbReference type="SMART" id="SM00656"/>
    </source>
</evidence>
<reference evidence="5 6" key="1">
    <citation type="submission" date="2019-09" db="EMBL/GenBank/DDBJ databases">
        <title>Prevotella A2879 sp. nov., isolated from an abscess of a patient.</title>
        <authorList>
            <person name="Buhl M."/>
            <person name="Oberhettinger P."/>
        </authorList>
    </citation>
    <scope>NUCLEOTIDE SEQUENCE [LARGE SCALE GENOMIC DNA]</scope>
    <source>
        <strain evidence="5 6">A2879</strain>
    </source>
</reference>
<dbReference type="RefSeq" id="WP_155716139.1">
    <property type="nucleotide sequence ID" value="NZ_VVIQ01000007.1"/>
</dbReference>
<evidence type="ECO:0000256" key="1">
    <source>
        <dbReference type="ARBA" id="ARBA00023239"/>
    </source>
</evidence>
<feature type="signal peptide" evidence="3">
    <location>
        <begin position="1"/>
        <end position="25"/>
    </location>
</feature>
<dbReference type="SMART" id="SM00656">
    <property type="entry name" value="Amb_all"/>
    <property type="match status" value="1"/>
</dbReference>
<keyword evidence="6" id="KW-1185">Reference proteome</keyword>
<comment type="caution">
    <text evidence="5">The sequence shown here is derived from an EMBL/GenBank/DDBJ whole genome shotgun (WGS) entry which is preliminary data.</text>
</comment>
<gene>
    <name evidence="5" type="ORF">F0475_07690</name>
</gene>
<dbReference type="GO" id="GO:0000272">
    <property type="term" value="P:polysaccharide catabolic process"/>
    <property type="evidence" value="ECO:0007669"/>
    <property type="project" value="UniProtKB-KW"/>
</dbReference>
<keyword evidence="2" id="KW-0624">Polysaccharide degradation</keyword>
<dbReference type="PANTHER" id="PTHR31683">
    <property type="entry name" value="PECTATE LYASE 18-RELATED"/>
    <property type="match status" value="1"/>
</dbReference>
<evidence type="ECO:0000256" key="3">
    <source>
        <dbReference type="SAM" id="SignalP"/>
    </source>
</evidence>
<dbReference type="InterPro" id="IPR012334">
    <property type="entry name" value="Pectin_lyas_fold"/>
</dbReference>
<evidence type="ECO:0000256" key="2">
    <source>
        <dbReference type="RuleBase" id="RU361173"/>
    </source>
</evidence>
<dbReference type="Pfam" id="PF00544">
    <property type="entry name" value="Pectate_lyase_4"/>
    <property type="match status" value="1"/>
</dbReference>
<keyword evidence="2" id="KW-0119">Carbohydrate metabolism</keyword>
<dbReference type="PANTHER" id="PTHR31683:SF18">
    <property type="entry name" value="PECTATE LYASE 21-RELATED"/>
    <property type="match status" value="1"/>
</dbReference>
<protein>
    <submittedName>
        <fullName evidence="5">Pectate lyase</fullName>
    </submittedName>
</protein>
<evidence type="ECO:0000313" key="5">
    <source>
        <dbReference type="EMBL" id="MUL28181.1"/>
    </source>
</evidence>
<dbReference type="InterPro" id="IPR011050">
    <property type="entry name" value="Pectin_lyase_fold/virulence"/>
</dbReference>
<sequence length="544" mass="59679">MRVRLYKNILLFLFLWVNTLACVSADTSRTVESQTIENGLIITESKGWLETIYAKWKPVAEADGYYVYVKGGQYADYSKVDSELIRVYNGYVRVDIPGLKAGTYSLKIVAMKGGKEAQSSEVTGLKVLNYVREGFAHKNYSGVGAYNDDGTLKSGAVVIYVNKDNAKTVSAHLGKTTFIGLQAILNAYQKGNITTPLSVRILGLLRNGDTDTFGSSTEGIQIKGKEADSEMNITIEGIGEDASIYGFGFLVRNAKSVEFRNLGIMRAMDDGVSLDTNNSNIWVHHMDLFYGKASGGDHIKGDGSIDVKTDSKFVTIDNCHFWDTGKTSMCGMKKETGPNYITYHHNWFDHSDSRHARVRTMSVHLWNNYYDGCAKYGIGATMGCSVFSENNYFRATKNPILISKQGSDAKGTGKFSGEPGGMVKEYGSLFTEKGAESTYTPISYADNNSSFDFYHAISRNEKVPASVKTLNGGNIYNNFDTDAALMYSYTPDATALVPSQVTGFYGAGRLNHGSLQFKFNNAVEDTNSTPIPALEALIDAYSGK</sequence>
<dbReference type="Gene3D" id="2.160.20.10">
    <property type="entry name" value="Single-stranded right-handed beta-helix, Pectin lyase-like"/>
    <property type="match status" value="1"/>
</dbReference>
<feature type="domain" description="Pectate lyase" evidence="4">
    <location>
        <begin position="200"/>
        <end position="399"/>
    </location>
</feature>
<dbReference type="GO" id="GO:0005576">
    <property type="term" value="C:extracellular region"/>
    <property type="evidence" value="ECO:0007669"/>
    <property type="project" value="UniProtKB-SubCell"/>
</dbReference>
<dbReference type="SUPFAM" id="SSF51126">
    <property type="entry name" value="Pectin lyase-like"/>
    <property type="match status" value="1"/>
</dbReference>
<organism evidence="5 6">
    <name type="scientific">Prevotella vespertina</name>
    <dbReference type="NCBI Taxonomy" id="2608404"/>
    <lineage>
        <taxon>Bacteria</taxon>
        <taxon>Pseudomonadati</taxon>
        <taxon>Bacteroidota</taxon>
        <taxon>Bacteroidia</taxon>
        <taxon>Bacteroidales</taxon>
        <taxon>Prevotellaceae</taxon>
        <taxon>Prevotella</taxon>
    </lineage>
</organism>
<name>A0A7C9LSF6_9BACT</name>
<keyword evidence="2" id="KW-0964">Secreted</keyword>